<sequence>MPCTAGPLGWRTSGLEGGTQPGAGAAQSRTDRPHDDALGSGRLLVGGAIDAHHLHHLPLFRRQPFDGVANLAQHDPPFLLRPGGDGVLHQFGAGHSALAPVCCEVKVLHDRAQPGLQVRARLEAPAVAQSAF</sequence>
<evidence type="ECO:0000313" key="3">
    <source>
        <dbReference type="Proteomes" id="UP000584642"/>
    </source>
</evidence>
<dbReference type="Proteomes" id="UP000584642">
    <property type="component" value="Unassembled WGS sequence"/>
</dbReference>
<name>A0ABX2TBJ7_9PROT</name>
<comment type="caution">
    <text evidence="2">The sequence shown here is derived from an EMBL/GenBank/DDBJ whole genome shotgun (WGS) entry which is preliminary data.</text>
</comment>
<keyword evidence="3" id="KW-1185">Reference proteome</keyword>
<feature type="region of interest" description="Disordered" evidence="1">
    <location>
        <begin position="1"/>
        <end position="39"/>
    </location>
</feature>
<accession>A0ABX2TBJ7</accession>
<evidence type="ECO:0000313" key="2">
    <source>
        <dbReference type="EMBL" id="NYZ21417.1"/>
    </source>
</evidence>
<organism evidence="2 3">
    <name type="scientific">Azospirillum oleiclasticum</name>
    <dbReference type="NCBI Taxonomy" id="2735135"/>
    <lineage>
        <taxon>Bacteria</taxon>
        <taxon>Pseudomonadati</taxon>
        <taxon>Pseudomonadota</taxon>
        <taxon>Alphaproteobacteria</taxon>
        <taxon>Rhodospirillales</taxon>
        <taxon>Azospirillaceae</taxon>
        <taxon>Azospirillum</taxon>
    </lineage>
</organism>
<dbReference type="EMBL" id="JABFDB010000011">
    <property type="protein sequence ID" value="NYZ21417.1"/>
    <property type="molecule type" value="Genomic_DNA"/>
</dbReference>
<protein>
    <submittedName>
        <fullName evidence="2">Uncharacterized protein</fullName>
    </submittedName>
</protein>
<reference evidence="2 3" key="1">
    <citation type="submission" date="2020-05" db="EMBL/GenBank/DDBJ databases">
        <title>Azospirillum oleiclasticum sp. nov, a nitrogen-fixing and heavy crude oil-emulsifying bacterium isolated from the crude oil of Yumen Oilfield.</title>
        <authorList>
            <person name="Wu D."/>
            <person name="Cai M."/>
            <person name="Zhang X."/>
        </authorList>
    </citation>
    <scope>NUCLEOTIDE SEQUENCE [LARGE SCALE GENOMIC DNA]</scope>
    <source>
        <strain evidence="2 3">ROY-1-1-2</strain>
    </source>
</reference>
<gene>
    <name evidence="2" type="ORF">HND93_17015</name>
</gene>
<evidence type="ECO:0000256" key="1">
    <source>
        <dbReference type="SAM" id="MobiDB-lite"/>
    </source>
</evidence>
<proteinExistence type="predicted"/>